<evidence type="ECO:0000259" key="3">
    <source>
        <dbReference type="Pfam" id="PF13373"/>
    </source>
</evidence>
<sequence length="437" mass="45545">MTSPFPSASVPFPQVPRTPPLHLVVRFLALPDIPLEIPDPDRFSVVRLKVLIRQELARAALEDDDASSSTLTKAQQKAPAGSQLLSPTNLSNSPTLEDAPRRRLRILYSGKNLTDDTLLGHVLRPVAPPPRVGRSSSISTATSTPVGNQSTNASTNYPDGLTAGSAASPDGGLDGSRSRSSSTSVANANVARVTVSCSISDILPDSELAAEAEAAAVSEAAAERTGQQSSLLGGLDNFASSSRSGLRRDIFQRRGGSTVGGLGSAGPSGAGPSSASSSGAGPSTSAARTTTTPAPRGFQRLLQGGFSPAEVNQLRLQFNSIQASRFTPDTMPSPDTLRNLEDSWLDNNHEPAGVFGGGGGMGGDDGGASFADEEGRMPALLDLMVKAMLVGFMLPLASGCWLLREEGLWTARWRMFVSLGMMVSILIGMVKAFAGEW</sequence>
<feature type="domain" description="DSC E3 ubiquitin ligase complex subunit 3 C-terminal" evidence="3">
    <location>
        <begin position="296"/>
        <end position="431"/>
    </location>
</feature>
<proteinExistence type="predicted"/>
<feature type="region of interest" description="Disordered" evidence="1">
    <location>
        <begin position="121"/>
        <end position="187"/>
    </location>
</feature>
<dbReference type="InterPro" id="IPR025390">
    <property type="entry name" value="Dsc3_C"/>
</dbReference>
<keyword evidence="2" id="KW-0472">Membrane</keyword>
<name>S3CMC2_OPHP1</name>
<feature type="compositionally biased region" description="Gly residues" evidence="1">
    <location>
        <begin position="257"/>
        <end position="269"/>
    </location>
</feature>
<feature type="compositionally biased region" description="Low complexity" evidence="1">
    <location>
        <begin position="178"/>
        <end position="187"/>
    </location>
</feature>
<evidence type="ECO:0000256" key="1">
    <source>
        <dbReference type="SAM" id="MobiDB-lite"/>
    </source>
</evidence>
<dbReference type="EMBL" id="KE148150">
    <property type="protein sequence ID" value="EPE07658.1"/>
    <property type="molecule type" value="Genomic_DNA"/>
</dbReference>
<keyword evidence="5" id="KW-1185">Reference proteome</keyword>
<evidence type="ECO:0000313" key="5">
    <source>
        <dbReference type="Proteomes" id="UP000016923"/>
    </source>
</evidence>
<dbReference type="InterPro" id="IPR045226">
    <property type="entry name" value="Dsc3"/>
</dbReference>
<dbReference type="AlphaFoldDB" id="S3CMC2"/>
<dbReference type="VEuPathDB" id="FungiDB:F503_00380"/>
<dbReference type="HOGENOM" id="CLU_035821_0_0_1"/>
<evidence type="ECO:0000256" key="2">
    <source>
        <dbReference type="SAM" id="Phobius"/>
    </source>
</evidence>
<dbReference type="PANTHER" id="PTHR28049:SF1">
    <property type="entry name" value="DSC E3 UBIQUITIN LIGASE COMPLEX SUBUNIT 3"/>
    <property type="match status" value="1"/>
</dbReference>
<feature type="compositionally biased region" description="Polar residues" evidence="1">
    <location>
        <begin position="134"/>
        <end position="157"/>
    </location>
</feature>
<reference evidence="4 5" key="1">
    <citation type="journal article" date="2013" name="BMC Genomics">
        <title>The genome and transcriptome of the pine saprophyte Ophiostoma piceae, and a comparison with the bark beetle-associated pine pathogen Grosmannia clavigera.</title>
        <authorList>
            <person name="Haridas S."/>
            <person name="Wang Y."/>
            <person name="Lim L."/>
            <person name="Massoumi Alamouti S."/>
            <person name="Jackman S."/>
            <person name="Docking R."/>
            <person name="Robertson G."/>
            <person name="Birol I."/>
            <person name="Bohlmann J."/>
            <person name="Breuil C."/>
        </authorList>
    </citation>
    <scope>NUCLEOTIDE SEQUENCE [LARGE SCALE GENOMIC DNA]</scope>
    <source>
        <strain evidence="4 5">UAMH 11346</strain>
    </source>
</reference>
<feature type="compositionally biased region" description="Low complexity" evidence="1">
    <location>
        <begin position="270"/>
        <end position="297"/>
    </location>
</feature>
<keyword evidence="2" id="KW-1133">Transmembrane helix</keyword>
<dbReference type="OMA" id="AWIDNNH"/>
<dbReference type="GO" id="GO:0005783">
    <property type="term" value="C:endoplasmic reticulum"/>
    <property type="evidence" value="ECO:0007669"/>
    <property type="project" value="TreeGrafter"/>
</dbReference>
<feature type="region of interest" description="Disordered" evidence="1">
    <location>
        <begin position="254"/>
        <end position="301"/>
    </location>
</feature>
<protein>
    <submittedName>
        <fullName evidence="4">Membrane protein</fullName>
    </submittedName>
</protein>
<dbReference type="Pfam" id="PF13373">
    <property type="entry name" value="Dsc3_C"/>
    <property type="match status" value="1"/>
</dbReference>
<keyword evidence="2" id="KW-0812">Transmembrane</keyword>
<feature type="compositionally biased region" description="Polar residues" evidence="1">
    <location>
        <begin position="83"/>
        <end position="95"/>
    </location>
</feature>
<evidence type="ECO:0000313" key="4">
    <source>
        <dbReference type="EMBL" id="EPE07658.1"/>
    </source>
</evidence>
<dbReference type="eggNOG" id="ENOG502RXWC">
    <property type="taxonomic scope" value="Eukaryota"/>
</dbReference>
<accession>S3CMC2</accession>
<feature type="region of interest" description="Disordered" evidence="1">
    <location>
        <begin position="61"/>
        <end position="97"/>
    </location>
</feature>
<organism evidence="4 5">
    <name type="scientific">Ophiostoma piceae (strain UAMH 11346)</name>
    <name type="common">Sap stain fungus</name>
    <dbReference type="NCBI Taxonomy" id="1262450"/>
    <lineage>
        <taxon>Eukaryota</taxon>
        <taxon>Fungi</taxon>
        <taxon>Dikarya</taxon>
        <taxon>Ascomycota</taxon>
        <taxon>Pezizomycotina</taxon>
        <taxon>Sordariomycetes</taxon>
        <taxon>Sordariomycetidae</taxon>
        <taxon>Ophiostomatales</taxon>
        <taxon>Ophiostomataceae</taxon>
        <taxon>Ophiostoma</taxon>
    </lineage>
</organism>
<dbReference type="PANTHER" id="PTHR28049">
    <property type="entry name" value="TRANSMEMBRANE PROTEIN YOR223W"/>
    <property type="match status" value="1"/>
</dbReference>
<feature type="transmembrane region" description="Helical" evidence="2">
    <location>
        <begin position="415"/>
        <end position="434"/>
    </location>
</feature>
<feature type="transmembrane region" description="Helical" evidence="2">
    <location>
        <begin position="383"/>
        <end position="403"/>
    </location>
</feature>
<dbReference type="OrthoDB" id="2556122at2759"/>
<dbReference type="Proteomes" id="UP000016923">
    <property type="component" value="Unassembled WGS sequence"/>
</dbReference>
<gene>
    <name evidence="4" type="ORF">F503_00380</name>
</gene>
<dbReference type="GO" id="GO:0044695">
    <property type="term" value="C:Dsc E3 ubiquitin ligase complex"/>
    <property type="evidence" value="ECO:0007669"/>
    <property type="project" value="InterPro"/>
</dbReference>